<evidence type="ECO:0000256" key="1">
    <source>
        <dbReference type="SAM" id="SignalP"/>
    </source>
</evidence>
<keyword evidence="1" id="KW-0732">Signal</keyword>
<name>A0ABU0LFL7_XANAG</name>
<dbReference type="SUPFAM" id="SSF50370">
    <property type="entry name" value="Ricin B-like lectins"/>
    <property type="match status" value="1"/>
</dbReference>
<dbReference type="Gene3D" id="2.80.10.50">
    <property type="match status" value="1"/>
</dbReference>
<feature type="chain" id="PRO_5046077958" description="Ricin B lectin domain-containing protein" evidence="1">
    <location>
        <begin position="23"/>
        <end position="238"/>
    </location>
</feature>
<keyword evidence="4" id="KW-1185">Reference proteome</keyword>
<dbReference type="CDD" id="cd00161">
    <property type="entry name" value="beta-trefoil_Ricin-like"/>
    <property type="match status" value="1"/>
</dbReference>
<reference evidence="3 4" key="1">
    <citation type="submission" date="2023-07" db="EMBL/GenBank/DDBJ databases">
        <title>Genomic Encyclopedia of Type Strains, Phase IV (KMG-IV): sequencing the most valuable type-strain genomes for metagenomic binning, comparative biology and taxonomic classification.</title>
        <authorList>
            <person name="Goeker M."/>
        </authorList>
    </citation>
    <scope>NUCLEOTIDE SEQUENCE [LARGE SCALE GENOMIC DNA]</scope>
    <source>
        <strain evidence="3 4">DSM 3770</strain>
    </source>
</reference>
<evidence type="ECO:0000259" key="2">
    <source>
        <dbReference type="SMART" id="SM00458"/>
    </source>
</evidence>
<gene>
    <name evidence="3" type="ORF">QOZ94_002719</name>
</gene>
<organism evidence="3 4">
    <name type="scientific">Xanthobacter agilis</name>
    <dbReference type="NCBI Taxonomy" id="47492"/>
    <lineage>
        <taxon>Bacteria</taxon>
        <taxon>Pseudomonadati</taxon>
        <taxon>Pseudomonadota</taxon>
        <taxon>Alphaproteobacteria</taxon>
        <taxon>Hyphomicrobiales</taxon>
        <taxon>Xanthobacteraceae</taxon>
        <taxon>Xanthobacter</taxon>
    </lineage>
</organism>
<dbReference type="RefSeq" id="WP_237347300.1">
    <property type="nucleotide sequence ID" value="NZ_JABWGX010000032.1"/>
</dbReference>
<protein>
    <recommendedName>
        <fullName evidence="2">Ricin B lectin domain-containing protein</fullName>
    </recommendedName>
</protein>
<evidence type="ECO:0000313" key="3">
    <source>
        <dbReference type="EMBL" id="MDQ0505919.1"/>
    </source>
</evidence>
<dbReference type="PROSITE" id="PS50231">
    <property type="entry name" value="RICIN_B_LECTIN"/>
    <property type="match status" value="1"/>
</dbReference>
<dbReference type="EMBL" id="JAUSVY010000005">
    <property type="protein sequence ID" value="MDQ0505919.1"/>
    <property type="molecule type" value="Genomic_DNA"/>
</dbReference>
<feature type="signal peptide" evidence="1">
    <location>
        <begin position="1"/>
        <end position="22"/>
    </location>
</feature>
<dbReference type="InterPro" id="IPR035992">
    <property type="entry name" value="Ricin_B-like_lectins"/>
</dbReference>
<dbReference type="Proteomes" id="UP001241747">
    <property type="component" value="Unassembled WGS sequence"/>
</dbReference>
<dbReference type="Pfam" id="PF00652">
    <property type="entry name" value="Ricin_B_lectin"/>
    <property type="match status" value="1"/>
</dbReference>
<dbReference type="InterPro" id="IPR000772">
    <property type="entry name" value="Ricin_B_lectin"/>
</dbReference>
<feature type="domain" description="Ricin B lectin" evidence="2">
    <location>
        <begin position="98"/>
        <end position="232"/>
    </location>
</feature>
<proteinExistence type="predicted"/>
<comment type="caution">
    <text evidence="3">The sequence shown here is derived from an EMBL/GenBank/DDBJ whole genome shotgun (WGS) entry which is preliminary data.</text>
</comment>
<accession>A0ABU0LFL7</accession>
<dbReference type="SMART" id="SM00458">
    <property type="entry name" value="RICIN"/>
    <property type="match status" value="1"/>
</dbReference>
<sequence>MFRTIAIAGAALLLPAFEVAQAAEPGVCEPYANAMVAMTVRGQKAKCSMFTPAGLNWEGHFNWCTGQDRAKVKDAEETWSAKLDGCLISAQAPAPRGKPIVNELSGKCVVTAGGPGAANGTDLVLWDCANDKMNGANRWELTKSGLIRSVATGKCVDVSGAPGTADGSAIQVWDCETSANTDQRWVLRNGFIVNQLSNKCIDVSGAPGVADGSKLLLWTCEASGRNPNGSITDQRWRF</sequence>
<evidence type="ECO:0000313" key="4">
    <source>
        <dbReference type="Proteomes" id="UP001241747"/>
    </source>
</evidence>